<reference evidence="1 2" key="1">
    <citation type="submission" date="2014-04" db="EMBL/GenBank/DDBJ databases">
        <authorList>
            <consortium name="DOE Joint Genome Institute"/>
            <person name="Kuo A."/>
            <person name="Tarkka M."/>
            <person name="Buscot F."/>
            <person name="Kohler A."/>
            <person name="Nagy L.G."/>
            <person name="Floudas D."/>
            <person name="Copeland A."/>
            <person name="Barry K.W."/>
            <person name="Cichocki N."/>
            <person name="Veneault-Fourrey C."/>
            <person name="LaButti K."/>
            <person name="Lindquist E.A."/>
            <person name="Lipzen A."/>
            <person name="Lundell T."/>
            <person name="Morin E."/>
            <person name="Murat C."/>
            <person name="Sun H."/>
            <person name="Tunlid A."/>
            <person name="Henrissat B."/>
            <person name="Grigoriev I.V."/>
            <person name="Hibbett D.S."/>
            <person name="Martin F."/>
            <person name="Nordberg H.P."/>
            <person name="Cantor M.N."/>
            <person name="Hua S.X."/>
        </authorList>
    </citation>
    <scope>NUCLEOTIDE SEQUENCE [LARGE SCALE GENOMIC DNA]</scope>
    <source>
        <strain evidence="1 2">F 1598</strain>
    </source>
</reference>
<dbReference type="HOGENOM" id="CLU_2723100_0_0_1"/>
<evidence type="ECO:0000313" key="2">
    <source>
        <dbReference type="Proteomes" id="UP000054166"/>
    </source>
</evidence>
<reference evidence="2" key="2">
    <citation type="submission" date="2015-01" db="EMBL/GenBank/DDBJ databases">
        <title>Evolutionary Origins and Diversification of the Mycorrhizal Mutualists.</title>
        <authorList>
            <consortium name="DOE Joint Genome Institute"/>
            <consortium name="Mycorrhizal Genomics Consortium"/>
            <person name="Kohler A."/>
            <person name="Kuo A."/>
            <person name="Nagy L.G."/>
            <person name="Floudas D."/>
            <person name="Copeland A."/>
            <person name="Barry K.W."/>
            <person name="Cichocki N."/>
            <person name="Veneault-Fourrey C."/>
            <person name="LaButti K."/>
            <person name="Lindquist E.A."/>
            <person name="Lipzen A."/>
            <person name="Lundell T."/>
            <person name="Morin E."/>
            <person name="Murat C."/>
            <person name="Riley R."/>
            <person name="Ohm R."/>
            <person name="Sun H."/>
            <person name="Tunlid A."/>
            <person name="Henrissat B."/>
            <person name="Grigoriev I.V."/>
            <person name="Hibbett D.S."/>
            <person name="Martin F."/>
        </authorList>
    </citation>
    <scope>NUCLEOTIDE SEQUENCE [LARGE SCALE GENOMIC DNA]</scope>
    <source>
        <strain evidence="2">F 1598</strain>
    </source>
</reference>
<sequence>MDPDAINKEERVECLQLMMRTMKKPSSSIILLYPSRTAGELDLIAMYVGALGDNAVLISTTANFVFTCARGP</sequence>
<keyword evidence="2" id="KW-1185">Reference proteome</keyword>
<proteinExistence type="predicted"/>
<gene>
    <name evidence="1" type="ORF">PILCRDRAFT_731450</name>
</gene>
<dbReference type="Proteomes" id="UP000054166">
    <property type="component" value="Unassembled WGS sequence"/>
</dbReference>
<dbReference type="InParanoid" id="A0A0C3B7F8"/>
<organism evidence="1 2">
    <name type="scientific">Piloderma croceum (strain F 1598)</name>
    <dbReference type="NCBI Taxonomy" id="765440"/>
    <lineage>
        <taxon>Eukaryota</taxon>
        <taxon>Fungi</taxon>
        <taxon>Dikarya</taxon>
        <taxon>Basidiomycota</taxon>
        <taxon>Agaricomycotina</taxon>
        <taxon>Agaricomycetes</taxon>
        <taxon>Agaricomycetidae</taxon>
        <taxon>Atheliales</taxon>
        <taxon>Atheliaceae</taxon>
        <taxon>Piloderma</taxon>
    </lineage>
</organism>
<name>A0A0C3B7F8_PILCF</name>
<protein>
    <submittedName>
        <fullName evidence="1">Uncharacterized protein</fullName>
    </submittedName>
</protein>
<accession>A0A0C3B7F8</accession>
<dbReference type="AlphaFoldDB" id="A0A0C3B7F8"/>
<dbReference type="EMBL" id="KN833088">
    <property type="protein sequence ID" value="KIM73247.1"/>
    <property type="molecule type" value="Genomic_DNA"/>
</dbReference>
<evidence type="ECO:0000313" key="1">
    <source>
        <dbReference type="EMBL" id="KIM73247.1"/>
    </source>
</evidence>